<gene>
    <name evidence="2" type="ORF">A2942_04850</name>
</gene>
<feature type="transmembrane region" description="Helical" evidence="1">
    <location>
        <begin position="12"/>
        <end position="29"/>
    </location>
</feature>
<dbReference type="STRING" id="1798665.A2942_04850"/>
<feature type="transmembrane region" description="Helical" evidence="1">
    <location>
        <begin position="41"/>
        <end position="60"/>
    </location>
</feature>
<comment type="caution">
    <text evidence="2">The sequence shown here is derived from an EMBL/GenBank/DDBJ whole genome shotgun (WGS) entry which is preliminary data.</text>
</comment>
<protein>
    <submittedName>
        <fullName evidence="2">Uncharacterized protein</fullName>
    </submittedName>
</protein>
<organism evidence="2 3">
    <name type="scientific">Candidatus Lloydbacteria bacterium RIFCSPLOWO2_01_FULL_50_20</name>
    <dbReference type="NCBI Taxonomy" id="1798665"/>
    <lineage>
        <taxon>Bacteria</taxon>
        <taxon>Candidatus Lloydiibacteriota</taxon>
    </lineage>
</organism>
<dbReference type="Proteomes" id="UP000178534">
    <property type="component" value="Unassembled WGS sequence"/>
</dbReference>
<keyword evidence="1" id="KW-1133">Transmembrane helix</keyword>
<evidence type="ECO:0000313" key="2">
    <source>
        <dbReference type="EMBL" id="OGZ11698.1"/>
    </source>
</evidence>
<accession>A0A1G2DFX7</accession>
<feature type="transmembrane region" description="Helical" evidence="1">
    <location>
        <begin position="72"/>
        <end position="92"/>
    </location>
</feature>
<dbReference type="AlphaFoldDB" id="A0A1G2DFX7"/>
<evidence type="ECO:0000313" key="3">
    <source>
        <dbReference type="Proteomes" id="UP000178534"/>
    </source>
</evidence>
<feature type="transmembrane region" description="Helical" evidence="1">
    <location>
        <begin position="98"/>
        <end position="114"/>
    </location>
</feature>
<keyword evidence="1" id="KW-0812">Transmembrane</keyword>
<feature type="transmembrane region" description="Helical" evidence="1">
    <location>
        <begin position="147"/>
        <end position="169"/>
    </location>
</feature>
<feature type="transmembrane region" description="Helical" evidence="1">
    <location>
        <begin position="176"/>
        <end position="194"/>
    </location>
</feature>
<keyword evidence="1" id="KW-0472">Membrane</keyword>
<feature type="transmembrane region" description="Helical" evidence="1">
    <location>
        <begin position="121"/>
        <end position="141"/>
    </location>
</feature>
<dbReference type="EMBL" id="MHLP01000033">
    <property type="protein sequence ID" value="OGZ11698.1"/>
    <property type="molecule type" value="Genomic_DNA"/>
</dbReference>
<reference evidence="2 3" key="1">
    <citation type="journal article" date="2016" name="Nat. Commun.">
        <title>Thousands of microbial genomes shed light on interconnected biogeochemical processes in an aquifer system.</title>
        <authorList>
            <person name="Anantharaman K."/>
            <person name="Brown C.T."/>
            <person name="Hug L.A."/>
            <person name="Sharon I."/>
            <person name="Castelle C.J."/>
            <person name="Probst A.J."/>
            <person name="Thomas B.C."/>
            <person name="Singh A."/>
            <person name="Wilkins M.J."/>
            <person name="Karaoz U."/>
            <person name="Brodie E.L."/>
            <person name="Williams K.H."/>
            <person name="Hubbard S.S."/>
            <person name="Banfield J.F."/>
        </authorList>
    </citation>
    <scope>NUCLEOTIDE SEQUENCE [LARGE SCALE GENOMIC DNA]</scope>
</reference>
<sequence length="195" mass="21699">MLVHSDRVSRFFVAAAMLASITASVIYNWKTFGGEASPNITSWFLWATITVLNFTSYRSMSGDWLKSTLPTSNSLFCVLTFFVALFFGKIYAPNAYDIAVLTLGSAAAFVWWRFRSSKKANLLVQAALCIAFTPTFFTVVADPSTEIALSWFLWAAAFLIQAIVVILRWKKEWAELAYPVGGVLLHFAVGILALR</sequence>
<proteinExistence type="predicted"/>
<name>A0A1G2DFX7_9BACT</name>
<evidence type="ECO:0000256" key="1">
    <source>
        <dbReference type="SAM" id="Phobius"/>
    </source>
</evidence>